<accession>A0ABD0QXR4</accession>
<evidence type="ECO:0000256" key="1">
    <source>
        <dbReference type="SAM" id="Coils"/>
    </source>
</evidence>
<organism evidence="2 3">
    <name type="scientific">Cirrhinus mrigala</name>
    <name type="common">Mrigala</name>
    <dbReference type="NCBI Taxonomy" id="683832"/>
    <lineage>
        <taxon>Eukaryota</taxon>
        <taxon>Metazoa</taxon>
        <taxon>Chordata</taxon>
        <taxon>Craniata</taxon>
        <taxon>Vertebrata</taxon>
        <taxon>Euteleostomi</taxon>
        <taxon>Actinopterygii</taxon>
        <taxon>Neopterygii</taxon>
        <taxon>Teleostei</taxon>
        <taxon>Ostariophysi</taxon>
        <taxon>Cypriniformes</taxon>
        <taxon>Cyprinidae</taxon>
        <taxon>Labeoninae</taxon>
        <taxon>Labeonini</taxon>
        <taxon>Cirrhinus</taxon>
    </lineage>
</organism>
<proteinExistence type="predicted"/>
<comment type="caution">
    <text evidence="2">The sequence shown here is derived from an EMBL/GenBank/DDBJ whole genome shotgun (WGS) entry which is preliminary data.</text>
</comment>
<feature type="coiled-coil region" evidence="1">
    <location>
        <begin position="11"/>
        <end position="52"/>
    </location>
</feature>
<evidence type="ECO:0000313" key="3">
    <source>
        <dbReference type="Proteomes" id="UP001529510"/>
    </source>
</evidence>
<feature type="non-terminal residue" evidence="2">
    <location>
        <position position="55"/>
    </location>
</feature>
<dbReference type="EMBL" id="JAMKFB020000006">
    <property type="protein sequence ID" value="KAL0191036.1"/>
    <property type="molecule type" value="Genomic_DNA"/>
</dbReference>
<dbReference type="AlphaFoldDB" id="A0ABD0QXR4"/>
<name>A0ABD0QXR4_CIRMR</name>
<sequence length="55" mass="6554">MHLFFYRRHALEQLEMRHSDVRKELVTLKEALSQLTLQKEVLEDEKSSLAQALSR</sequence>
<dbReference type="Proteomes" id="UP001529510">
    <property type="component" value="Unassembled WGS sequence"/>
</dbReference>
<reference evidence="2 3" key="1">
    <citation type="submission" date="2024-05" db="EMBL/GenBank/DDBJ databases">
        <title>Genome sequencing and assembly of Indian major carp, Cirrhinus mrigala (Hamilton, 1822).</title>
        <authorList>
            <person name="Mohindra V."/>
            <person name="Chowdhury L.M."/>
            <person name="Lal K."/>
            <person name="Jena J.K."/>
        </authorList>
    </citation>
    <scope>NUCLEOTIDE SEQUENCE [LARGE SCALE GENOMIC DNA]</scope>
    <source>
        <strain evidence="2">CM1030</strain>
        <tissue evidence="2">Blood</tissue>
    </source>
</reference>
<protein>
    <submittedName>
        <fullName evidence="2">Uncharacterized protein</fullName>
    </submittedName>
</protein>
<keyword evidence="3" id="KW-1185">Reference proteome</keyword>
<evidence type="ECO:0000313" key="2">
    <source>
        <dbReference type="EMBL" id="KAL0191036.1"/>
    </source>
</evidence>
<gene>
    <name evidence="2" type="ORF">M9458_013734</name>
</gene>
<keyword evidence="1" id="KW-0175">Coiled coil</keyword>